<dbReference type="AlphaFoldDB" id="A0A8A4ZAV8"/>
<proteinExistence type="predicted"/>
<dbReference type="Pfam" id="PF14355">
    <property type="entry name" value="Abi_C"/>
    <property type="match status" value="1"/>
</dbReference>
<gene>
    <name evidence="2" type="ORF">J4E96_14445</name>
</gene>
<protein>
    <submittedName>
        <fullName evidence="2">Abortive infection family protein</fullName>
    </submittedName>
</protein>
<dbReference type="RefSeq" id="WP_227422791.1">
    <property type="nucleotide sequence ID" value="NZ_CP071868.1"/>
</dbReference>
<dbReference type="KEGG" id="psic:J4E96_14445"/>
<evidence type="ECO:0000259" key="1">
    <source>
        <dbReference type="Pfam" id="PF14355"/>
    </source>
</evidence>
<organism evidence="2 3">
    <name type="scientific">Pengzhenrongella sicca</name>
    <dbReference type="NCBI Taxonomy" id="2819238"/>
    <lineage>
        <taxon>Bacteria</taxon>
        <taxon>Bacillati</taxon>
        <taxon>Actinomycetota</taxon>
        <taxon>Actinomycetes</taxon>
        <taxon>Micrococcales</taxon>
        <taxon>Pengzhenrongella</taxon>
    </lineage>
</organism>
<evidence type="ECO:0000313" key="3">
    <source>
        <dbReference type="Proteomes" id="UP000663937"/>
    </source>
</evidence>
<dbReference type="Proteomes" id="UP000663937">
    <property type="component" value="Chromosome"/>
</dbReference>
<name>A0A8A4ZAV8_9MICO</name>
<sequence length="298" mass="32280">MFLDETAAGQWVSSAELFRADLAEQLRTGSVQELDDLEVGVALTELLQSEFLLYGTSGGERLADQQARLAVRGLRATLARLGLSINLPWTDFTSFRSYWLAHGGHGSWAARREMVGEVFDPILARLYARQDDPRTGHIATPALSALPDPAAIHDHLRRLTTSVDTDPRLAVSVAKDLVESTSKLVLRERGVAYSNSDQMPQLVARAQESLGLQAGGVSGDSDEARALKTLLGSLARLMLGLAELRNQIGVGHGRESVPTWVRPRHGRLAAGAATTWCNVMLETLGDPDAPWRSPRSGA</sequence>
<dbReference type="EMBL" id="CP071868">
    <property type="protein sequence ID" value="QTE28555.1"/>
    <property type="molecule type" value="Genomic_DNA"/>
</dbReference>
<feature type="domain" description="Abortive infection protein-like C-terminal" evidence="1">
    <location>
        <begin position="200"/>
        <end position="280"/>
    </location>
</feature>
<dbReference type="InterPro" id="IPR026001">
    <property type="entry name" value="Abi-like_C"/>
</dbReference>
<accession>A0A8A4ZAV8</accession>
<reference evidence="2" key="1">
    <citation type="submission" date="2021-03" db="EMBL/GenBank/DDBJ databases">
        <title>Pengzhenrongella sicca gen. nov., sp. nov., a new member of suborder Micrococcineae isolated from High-Arctic tundra soil.</title>
        <authorList>
            <person name="Peng F."/>
        </authorList>
    </citation>
    <scope>NUCLEOTIDE SEQUENCE</scope>
    <source>
        <strain evidence="2">LRZ-2</strain>
    </source>
</reference>
<evidence type="ECO:0000313" key="2">
    <source>
        <dbReference type="EMBL" id="QTE28555.1"/>
    </source>
</evidence>
<keyword evidence="3" id="KW-1185">Reference proteome</keyword>